<dbReference type="PANTHER" id="PTHR12308">
    <property type="entry name" value="ANOCTAMIN"/>
    <property type="match status" value="1"/>
</dbReference>
<keyword evidence="3 5" id="KW-1133">Transmembrane helix</keyword>
<dbReference type="GO" id="GO:0032541">
    <property type="term" value="C:cortical endoplasmic reticulum"/>
    <property type="evidence" value="ECO:0007669"/>
    <property type="project" value="TreeGrafter"/>
</dbReference>
<feature type="transmembrane region" description="Helical" evidence="5">
    <location>
        <begin position="260"/>
        <end position="292"/>
    </location>
</feature>
<proteinExistence type="predicted"/>
<reference evidence="8" key="2">
    <citation type="submission" date="2020-11" db="EMBL/GenBank/DDBJ databases">
        <authorList>
            <consortium name="DOE Joint Genome Institute"/>
            <person name="Kuo A."/>
            <person name="Miyauchi S."/>
            <person name="Kiss E."/>
            <person name="Drula E."/>
            <person name="Kohler A."/>
            <person name="Sanchez-Garcia M."/>
            <person name="Andreopoulos B."/>
            <person name="Barry K.W."/>
            <person name="Bonito G."/>
            <person name="Buee M."/>
            <person name="Carver A."/>
            <person name="Chen C."/>
            <person name="Cichocki N."/>
            <person name="Clum A."/>
            <person name="Culley D."/>
            <person name="Crous P.W."/>
            <person name="Fauchery L."/>
            <person name="Girlanda M."/>
            <person name="Hayes R."/>
            <person name="Keri Z."/>
            <person name="Labutti K."/>
            <person name="Lipzen A."/>
            <person name="Lombard V."/>
            <person name="Magnuson J."/>
            <person name="Maillard F."/>
            <person name="Morin E."/>
            <person name="Murat C."/>
            <person name="Nolan M."/>
            <person name="Ohm R."/>
            <person name="Pangilinan J."/>
            <person name="Pereira M."/>
            <person name="Perotto S."/>
            <person name="Peter M."/>
            <person name="Riley R."/>
            <person name="Sitrit Y."/>
            <person name="Stielow B."/>
            <person name="Szollosi G."/>
            <person name="Zifcakova L."/>
            <person name="Stursova M."/>
            <person name="Spatafora J.W."/>
            <person name="Tedersoo L."/>
            <person name="Vaario L.-M."/>
            <person name="Yamada A."/>
            <person name="Yan M."/>
            <person name="Wang P."/>
            <person name="Xu J."/>
            <person name="Bruns T."/>
            <person name="Baldrian P."/>
            <person name="Vilgalys R."/>
            <person name="Henrissat B."/>
            <person name="Grigoriev I.V."/>
            <person name="Hibbett D."/>
            <person name="Nagy L.G."/>
            <person name="Martin F.M."/>
        </authorList>
    </citation>
    <scope>NUCLEOTIDE SEQUENCE</scope>
    <source>
        <strain evidence="8">UH-Tt-Lm1</strain>
    </source>
</reference>
<evidence type="ECO:0000313" key="9">
    <source>
        <dbReference type="Proteomes" id="UP000736335"/>
    </source>
</evidence>
<evidence type="ECO:0000256" key="2">
    <source>
        <dbReference type="ARBA" id="ARBA00022692"/>
    </source>
</evidence>
<feature type="transmembrane region" description="Helical" evidence="5">
    <location>
        <begin position="177"/>
        <end position="202"/>
    </location>
</feature>
<evidence type="ECO:0000256" key="5">
    <source>
        <dbReference type="SAM" id="Phobius"/>
    </source>
</evidence>
<evidence type="ECO:0000256" key="1">
    <source>
        <dbReference type="ARBA" id="ARBA00004141"/>
    </source>
</evidence>
<feature type="transmembrane region" description="Helical" evidence="5">
    <location>
        <begin position="347"/>
        <end position="368"/>
    </location>
</feature>
<dbReference type="Pfam" id="PF20877">
    <property type="entry name" value="Anoctamin_N"/>
    <property type="match status" value="1"/>
</dbReference>
<evidence type="ECO:0000256" key="3">
    <source>
        <dbReference type="ARBA" id="ARBA00022989"/>
    </source>
</evidence>
<dbReference type="GO" id="GO:0005254">
    <property type="term" value="F:chloride channel activity"/>
    <property type="evidence" value="ECO:0007669"/>
    <property type="project" value="TreeGrafter"/>
</dbReference>
<dbReference type="AlphaFoldDB" id="A0A9P6HRT1"/>
<keyword evidence="9" id="KW-1185">Reference proteome</keyword>
<dbReference type="InterPro" id="IPR007632">
    <property type="entry name" value="Anoctamin"/>
</dbReference>
<protein>
    <submittedName>
        <fullName evidence="8">DUF590-domain-containing protein</fullName>
    </submittedName>
</protein>
<dbReference type="InterPro" id="IPR049456">
    <property type="entry name" value="Anoctamin_N_fung"/>
</dbReference>
<evidence type="ECO:0000313" key="8">
    <source>
        <dbReference type="EMBL" id="KAF9792712.1"/>
    </source>
</evidence>
<organism evidence="8 9">
    <name type="scientific">Thelephora terrestris</name>
    <dbReference type="NCBI Taxonomy" id="56493"/>
    <lineage>
        <taxon>Eukaryota</taxon>
        <taxon>Fungi</taxon>
        <taxon>Dikarya</taxon>
        <taxon>Basidiomycota</taxon>
        <taxon>Agaricomycotina</taxon>
        <taxon>Agaricomycetes</taxon>
        <taxon>Thelephorales</taxon>
        <taxon>Thelephoraceae</taxon>
        <taxon>Thelephora</taxon>
    </lineage>
</organism>
<name>A0A9P6HRT1_9AGAM</name>
<keyword evidence="4 5" id="KW-0472">Membrane</keyword>
<feature type="domain" description="Anoctamin alpha-beta plait" evidence="7">
    <location>
        <begin position="5"/>
        <end position="135"/>
    </location>
</feature>
<sequence>MHTRVHLVVVFTFPTKSRNKPRLREEARKAEDEYKKLILLLESSGLKAVGKAGRRRGELVILVHSPLAKLDQLARSEQSSDFRHGVFAALSGFKRRIHRHLPPSHRTRLLYAHMTDATSAGGLGISPNTAQWKRVIGIHPVHDPDFDQTWVRSLTKGGPTSDQLDSLRDNYGEEVGLYFAFLAVYTRSLTPIAVLGATFHFLGERYSPFYSIVIVLWATFFAEYWAVCERKLAVRWGSYGLSKQTTEQSVSRSLGKLSRLVVSAVVLLAFMCGLALIAVVTFLSEAFLAILYKGPGSPLAPVIPTIIFSTTAGIVLGIYRSVAIRSTQFERHNNHSDYTYSLTFKRWVLSTIVSYFGVTLSAFIYMPFGQEVLGMFHLQLFAFDLIGTTVSLAGEGEELLWEHDLSHASTKLNGMRLQTQMFAFLVTAQLGNAFQELVIPYIIKWLRSRGSPLAKVKRPGDPPATQEEKMLDRVNKEISTGLDYDIFDDYCEMVTQFGYIAMWSSIWPLAPVMACVNNWLEGPSDAFKLTTHMRKPIPVRAESIGAWLDCIRAIAWAAAVVNVVLVCLYHPDFVHIGMASYKEANFKTCFLIALTTSHAFLAVRYAVRAVVDKVYWHGSEERESLERAEQKLRQSCLDTFDKSAIHLAQEGPQDDFWTFDEGLEEILRDVKED</sequence>
<evidence type="ECO:0000259" key="6">
    <source>
        <dbReference type="Pfam" id="PF04547"/>
    </source>
</evidence>
<dbReference type="PANTHER" id="PTHR12308:SF73">
    <property type="entry name" value="ANOCTAMIN"/>
    <property type="match status" value="1"/>
</dbReference>
<feature type="transmembrane region" description="Helical" evidence="5">
    <location>
        <begin position="298"/>
        <end position="319"/>
    </location>
</feature>
<comment type="subcellular location">
    <subcellularLocation>
        <location evidence="1">Membrane</location>
        <topology evidence="1">Multi-pass membrane protein</topology>
    </subcellularLocation>
</comment>
<gene>
    <name evidence="8" type="ORF">BJ322DRAFT_1030964</name>
</gene>
<dbReference type="OrthoDB" id="296386at2759"/>
<dbReference type="Pfam" id="PF04547">
    <property type="entry name" value="Anoctamin"/>
    <property type="match status" value="1"/>
</dbReference>
<reference evidence="8" key="1">
    <citation type="journal article" date="2020" name="Nat. Commun.">
        <title>Large-scale genome sequencing of mycorrhizal fungi provides insights into the early evolution of symbiotic traits.</title>
        <authorList>
            <person name="Miyauchi S."/>
            <person name="Kiss E."/>
            <person name="Kuo A."/>
            <person name="Drula E."/>
            <person name="Kohler A."/>
            <person name="Sanchez-Garcia M."/>
            <person name="Morin E."/>
            <person name="Andreopoulos B."/>
            <person name="Barry K.W."/>
            <person name="Bonito G."/>
            <person name="Buee M."/>
            <person name="Carver A."/>
            <person name="Chen C."/>
            <person name="Cichocki N."/>
            <person name="Clum A."/>
            <person name="Culley D."/>
            <person name="Crous P.W."/>
            <person name="Fauchery L."/>
            <person name="Girlanda M."/>
            <person name="Hayes R.D."/>
            <person name="Keri Z."/>
            <person name="LaButti K."/>
            <person name="Lipzen A."/>
            <person name="Lombard V."/>
            <person name="Magnuson J."/>
            <person name="Maillard F."/>
            <person name="Murat C."/>
            <person name="Nolan M."/>
            <person name="Ohm R.A."/>
            <person name="Pangilinan J."/>
            <person name="Pereira M.F."/>
            <person name="Perotto S."/>
            <person name="Peter M."/>
            <person name="Pfister S."/>
            <person name="Riley R."/>
            <person name="Sitrit Y."/>
            <person name="Stielow J.B."/>
            <person name="Szollosi G."/>
            <person name="Zifcakova L."/>
            <person name="Stursova M."/>
            <person name="Spatafora J.W."/>
            <person name="Tedersoo L."/>
            <person name="Vaario L.M."/>
            <person name="Yamada A."/>
            <person name="Yan M."/>
            <person name="Wang P."/>
            <person name="Xu J."/>
            <person name="Bruns T."/>
            <person name="Baldrian P."/>
            <person name="Vilgalys R."/>
            <person name="Dunand C."/>
            <person name="Henrissat B."/>
            <person name="Grigoriev I.V."/>
            <person name="Hibbett D."/>
            <person name="Nagy L.G."/>
            <person name="Martin F.M."/>
        </authorList>
    </citation>
    <scope>NUCLEOTIDE SEQUENCE</scope>
    <source>
        <strain evidence="8">UH-Tt-Lm1</strain>
    </source>
</reference>
<dbReference type="GO" id="GO:0016020">
    <property type="term" value="C:membrane"/>
    <property type="evidence" value="ECO:0007669"/>
    <property type="project" value="UniProtKB-SubCell"/>
</dbReference>
<feature type="domain" description="Anoctamin transmembrane" evidence="6">
    <location>
        <begin position="168"/>
        <end position="614"/>
    </location>
</feature>
<dbReference type="EMBL" id="WIUZ02000001">
    <property type="protein sequence ID" value="KAF9792712.1"/>
    <property type="molecule type" value="Genomic_DNA"/>
</dbReference>
<feature type="transmembrane region" description="Helical" evidence="5">
    <location>
        <begin position="208"/>
        <end position="227"/>
    </location>
</feature>
<comment type="caution">
    <text evidence="8">The sequence shown here is derived from an EMBL/GenBank/DDBJ whole genome shotgun (WGS) entry which is preliminary data.</text>
</comment>
<keyword evidence="2 5" id="KW-0812">Transmembrane</keyword>
<dbReference type="Proteomes" id="UP000736335">
    <property type="component" value="Unassembled WGS sequence"/>
</dbReference>
<evidence type="ECO:0000259" key="7">
    <source>
        <dbReference type="Pfam" id="PF20877"/>
    </source>
</evidence>
<evidence type="ECO:0000256" key="4">
    <source>
        <dbReference type="ARBA" id="ARBA00023136"/>
    </source>
</evidence>
<accession>A0A9P6HRT1</accession>
<dbReference type="InterPro" id="IPR049452">
    <property type="entry name" value="Anoctamin_TM"/>
</dbReference>